<feature type="compositionally biased region" description="Basic and acidic residues" evidence="1">
    <location>
        <begin position="402"/>
        <end position="416"/>
    </location>
</feature>
<feature type="compositionally biased region" description="Basic and acidic residues" evidence="1">
    <location>
        <begin position="346"/>
        <end position="355"/>
    </location>
</feature>
<feature type="compositionally biased region" description="Low complexity" evidence="1">
    <location>
        <begin position="388"/>
        <end position="401"/>
    </location>
</feature>
<gene>
    <name evidence="3" type="ORF">DFR39_103178</name>
</gene>
<comment type="caution">
    <text evidence="3">The sequence shown here is derived from an EMBL/GenBank/DDBJ whole genome shotgun (WGS) entry which is preliminary data.</text>
</comment>
<keyword evidence="2" id="KW-0472">Membrane</keyword>
<feature type="region of interest" description="Disordered" evidence="1">
    <location>
        <begin position="331"/>
        <end position="444"/>
    </location>
</feature>
<feature type="compositionally biased region" description="Low complexity" evidence="1">
    <location>
        <begin position="71"/>
        <end position="87"/>
    </location>
</feature>
<evidence type="ECO:0000256" key="1">
    <source>
        <dbReference type="SAM" id="MobiDB-lite"/>
    </source>
</evidence>
<dbReference type="RefSeq" id="WP_162849464.1">
    <property type="nucleotide sequence ID" value="NZ_SNXE01000003.1"/>
</dbReference>
<protein>
    <submittedName>
        <fullName evidence="3">Uncharacterized protein</fullName>
    </submittedName>
</protein>
<accession>A0A4V6PU78</accession>
<feature type="transmembrane region" description="Helical" evidence="2">
    <location>
        <begin position="236"/>
        <end position="256"/>
    </location>
</feature>
<name>A0A4V6PU78_9BURK</name>
<evidence type="ECO:0000313" key="3">
    <source>
        <dbReference type="EMBL" id="TDP11253.1"/>
    </source>
</evidence>
<feature type="region of interest" description="Disordered" evidence="1">
    <location>
        <begin position="44"/>
        <end position="108"/>
    </location>
</feature>
<proteinExistence type="predicted"/>
<evidence type="ECO:0000256" key="2">
    <source>
        <dbReference type="SAM" id="Phobius"/>
    </source>
</evidence>
<dbReference type="AlphaFoldDB" id="A0A4V6PU78"/>
<feature type="compositionally biased region" description="Low complexity" evidence="1">
    <location>
        <begin position="418"/>
        <end position="438"/>
    </location>
</feature>
<keyword evidence="4" id="KW-1185">Reference proteome</keyword>
<keyword evidence="2" id="KW-0812">Transmembrane</keyword>
<evidence type="ECO:0000313" key="4">
    <source>
        <dbReference type="Proteomes" id="UP000295357"/>
    </source>
</evidence>
<dbReference type="Proteomes" id="UP000295357">
    <property type="component" value="Unassembled WGS sequence"/>
</dbReference>
<reference evidence="3 4" key="1">
    <citation type="submission" date="2019-03" db="EMBL/GenBank/DDBJ databases">
        <title>Genomic Encyclopedia of Type Strains, Phase IV (KMG-IV): sequencing the most valuable type-strain genomes for metagenomic binning, comparative biology and taxonomic classification.</title>
        <authorList>
            <person name="Goeker M."/>
        </authorList>
    </citation>
    <scope>NUCLEOTIDE SEQUENCE [LARGE SCALE GENOMIC DNA]</scope>
    <source>
        <strain evidence="3 4">DSM 25082</strain>
    </source>
</reference>
<sequence>MPTMDGLAEQVVAWHNRNPLAKRISIYDVHTIGVVALPFVGGSASPRPQAAQALQREPVMDPLPAEPDAPAPEAQDAPPEPGTDASAAPPPAPALDAGPTLPAHLAPAGAGTPKALPAWLRWLPAPLRAWLPEPGGAQRLFSERFISQLSPRRIARFALKHGHREQPGEADWPQRAIAIDEGLMSKAARRGLGSWPYEIYLMSAGVDAGASRTRILMAYDADYRLKVLGRRCLNPLALAVLAALLLLFVGAPSMWLMGRQQAKEAPAAAASAPAASAAASVVAAPAGSAPPPATPASAASVAASPAAPASAAASEALPAEPAASIGMVIGESSEPAPDIRPQLVPRRADQADRPPLRSTSAAASAPAKTAPSEAQPPARTEAAAEGKSPPSRAAASPAAGRSPERALNEEAQERSRARATGSAGSTGATGSAGESSGGKMAAPSGKQVALVSPASASKAEAEAALERMRSLLGETVRDPSSLQGYVFQTHEGWRAAVWPFPSREEAQLVNAILVARGLRTRAVDF</sequence>
<dbReference type="EMBL" id="SNXE01000003">
    <property type="protein sequence ID" value="TDP11253.1"/>
    <property type="molecule type" value="Genomic_DNA"/>
</dbReference>
<feature type="compositionally biased region" description="Low complexity" evidence="1">
    <location>
        <begin position="358"/>
        <end position="373"/>
    </location>
</feature>
<keyword evidence="2" id="KW-1133">Transmembrane helix</keyword>
<feature type="compositionally biased region" description="Low complexity" evidence="1">
    <location>
        <begin position="94"/>
        <end position="103"/>
    </location>
</feature>
<organism evidence="3 4">
    <name type="scientific">Roseateles asaccharophilus</name>
    <dbReference type="NCBI Taxonomy" id="582607"/>
    <lineage>
        <taxon>Bacteria</taxon>
        <taxon>Pseudomonadati</taxon>
        <taxon>Pseudomonadota</taxon>
        <taxon>Betaproteobacteria</taxon>
        <taxon>Burkholderiales</taxon>
        <taxon>Sphaerotilaceae</taxon>
        <taxon>Roseateles</taxon>
    </lineage>
</organism>